<gene>
    <name evidence="2" type="ORF">FA014_16205</name>
</gene>
<dbReference type="RefSeq" id="WP_154730681.1">
    <property type="nucleotide sequence ID" value="NZ_SZYE01000179.1"/>
</dbReference>
<dbReference type="InterPro" id="IPR015943">
    <property type="entry name" value="WD40/YVTN_repeat-like_dom_sf"/>
</dbReference>
<dbReference type="AlphaFoldDB" id="A0A7Z8JX42"/>
<protein>
    <recommendedName>
        <fullName evidence="1">Pyrrolo-quinoline quinone repeat domain-containing protein</fullName>
    </recommendedName>
</protein>
<dbReference type="Proteomes" id="UP000308121">
    <property type="component" value="Unassembled WGS sequence"/>
</dbReference>
<feature type="domain" description="Pyrrolo-quinoline quinone repeat" evidence="1">
    <location>
        <begin position="69"/>
        <end position="240"/>
    </location>
</feature>
<comment type="caution">
    <text evidence="2">The sequence shown here is derived from an EMBL/GenBank/DDBJ whole genome shotgun (WGS) entry which is preliminary data.</text>
</comment>
<sequence length="427" mass="44714">MVVLGLVVAGALVGRAAAPDAPAVVAPGMLAPLDGPPWARWRVPVARSADVLAASGDLVVSGVRDRRFGVAAYDEDTGERLWTRDLGPVAGTRPLTGCPHAASDVGPVVLCVVEPPVVPGGGGHGTVPFPAPDERWAQVSALDATTGDVLGRWTVSGRLAAVERIGDDLVVLRVGADGHARVGRYAGADGHRVWWYRGSSPLRLREGIVSGSELRVNDAFVLLQGWSATVLDAVDGEELTASPRGSFVVGSLSRDVFGTWSSGDGGVVRDRTGRALFTSRALFPAVTASDGDPPDVLVMDEGGTLSARSIPSGAELWRHDTYRAVRLQAGGHLLLLGVDGYQVVAARTGTVEWESPERVLMWWAPLTDGAVVLGAGRSGTGTPTMEARRLADGALEWVLPIEQGVRSVTAVGGHLVLRSRDELILLT</sequence>
<dbReference type="EMBL" id="SZYE01000179">
    <property type="protein sequence ID" value="TKR22480.1"/>
    <property type="molecule type" value="Genomic_DNA"/>
</dbReference>
<dbReference type="Gene3D" id="2.130.10.10">
    <property type="entry name" value="YVTN repeat-like/Quinoprotein amine dehydrogenase"/>
    <property type="match status" value="1"/>
</dbReference>
<reference evidence="2 3" key="1">
    <citation type="submission" date="2019-05" db="EMBL/GenBank/DDBJ databases">
        <title>Genome sequence of Cellulomonas hominis strain CS1.</title>
        <authorList>
            <person name="Belmont J."/>
            <person name="Maclea K.S."/>
        </authorList>
    </citation>
    <scope>NUCLEOTIDE SEQUENCE [LARGE SCALE GENOMIC DNA]</scope>
    <source>
        <strain evidence="2 3">CS1</strain>
    </source>
</reference>
<evidence type="ECO:0000313" key="2">
    <source>
        <dbReference type="EMBL" id="TKR22480.1"/>
    </source>
</evidence>
<dbReference type="InterPro" id="IPR002372">
    <property type="entry name" value="PQQ_rpt_dom"/>
</dbReference>
<organism evidence="2 3">
    <name type="scientific">Cellulomonas hominis</name>
    <dbReference type="NCBI Taxonomy" id="156981"/>
    <lineage>
        <taxon>Bacteria</taxon>
        <taxon>Bacillati</taxon>
        <taxon>Actinomycetota</taxon>
        <taxon>Actinomycetes</taxon>
        <taxon>Micrococcales</taxon>
        <taxon>Cellulomonadaceae</taxon>
        <taxon>Cellulomonas</taxon>
    </lineage>
</organism>
<name>A0A7Z8JX42_9CELL</name>
<dbReference type="InterPro" id="IPR011047">
    <property type="entry name" value="Quinoprotein_ADH-like_sf"/>
</dbReference>
<dbReference type="Pfam" id="PF13360">
    <property type="entry name" value="PQQ_2"/>
    <property type="match status" value="1"/>
</dbReference>
<accession>A0A7Z8JX42</accession>
<dbReference type="SUPFAM" id="SSF50998">
    <property type="entry name" value="Quinoprotein alcohol dehydrogenase-like"/>
    <property type="match status" value="1"/>
</dbReference>
<proteinExistence type="predicted"/>
<dbReference type="OrthoDB" id="4816500at2"/>
<evidence type="ECO:0000313" key="3">
    <source>
        <dbReference type="Proteomes" id="UP000308121"/>
    </source>
</evidence>
<evidence type="ECO:0000259" key="1">
    <source>
        <dbReference type="Pfam" id="PF13360"/>
    </source>
</evidence>